<gene>
    <name evidence="1" type="ORF">F3F73_03350</name>
</gene>
<evidence type="ECO:0000313" key="1">
    <source>
        <dbReference type="EMBL" id="KAA3769468.1"/>
    </source>
</evidence>
<name>A0A7J4XNJ6_9BACE</name>
<sequence>MSEIKWNDLKDKAHENAVKHGFWDNKPSDEHFLCLVISELMEAVEADRKGKRAYSKEVYNRHIQENHEKYGDDCAGNDLCTFEALIKDTVEDELADAAIRLLDLAGSNNLNLNRFCLQHVVTAKKRFTENIYAIVKDLTNYKYSQEEQINYALHQVKRLSEILKIDLLWHIEQKMLYNESREKMHGKNY</sequence>
<comment type="caution">
    <text evidence="1">The sequence shown here is derived from an EMBL/GenBank/DDBJ whole genome shotgun (WGS) entry which is preliminary data.</text>
</comment>
<reference evidence="1 2" key="1">
    <citation type="journal article" date="2019" name="Nat. Med.">
        <title>A library of human gut bacterial isolates paired with longitudinal multiomics data enables mechanistic microbiome research.</title>
        <authorList>
            <person name="Poyet M."/>
            <person name="Groussin M."/>
            <person name="Gibbons S.M."/>
            <person name="Avila-Pacheco J."/>
            <person name="Jiang X."/>
            <person name="Kearney S.M."/>
            <person name="Perrotta A.R."/>
            <person name="Berdy B."/>
            <person name="Zhao S."/>
            <person name="Lieberman T.D."/>
            <person name="Swanson P.K."/>
            <person name="Smith M."/>
            <person name="Roesemann S."/>
            <person name="Alexander J.E."/>
            <person name="Rich S.A."/>
            <person name="Livny J."/>
            <person name="Vlamakis H."/>
            <person name="Clish C."/>
            <person name="Bullock K."/>
            <person name="Deik A."/>
            <person name="Scott J."/>
            <person name="Pierce K.A."/>
            <person name="Xavier R.J."/>
            <person name="Alm E.J."/>
        </authorList>
    </citation>
    <scope>NUCLEOTIDE SEQUENCE [LARGE SCALE GENOMIC DNA]</scope>
    <source>
        <strain evidence="1 2">BIOML-A10</strain>
    </source>
</reference>
<evidence type="ECO:0000313" key="2">
    <source>
        <dbReference type="Proteomes" id="UP000422221"/>
    </source>
</evidence>
<accession>A0A7J4XNJ6</accession>
<dbReference type="Gene3D" id="1.10.287.1080">
    <property type="entry name" value="MazG-like"/>
    <property type="match status" value="1"/>
</dbReference>
<dbReference type="EMBL" id="VWMK01000002">
    <property type="protein sequence ID" value="KAA3769468.1"/>
    <property type="molecule type" value="Genomic_DNA"/>
</dbReference>
<proteinExistence type="predicted"/>
<dbReference type="RefSeq" id="WP_130058654.1">
    <property type="nucleotide sequence ID" value="NZ_JADNPJ010000002.1"/>
</dbReference>
<organism evidence="1 2">
    <name type="scientific">Bacteroides salyersiae</name>
    <dbReference type="NCBI Taxonomy" id="291644"/>
    <lineage>
        <taxon>Bacteria</taxon>
        <taxon>Pseudomonadati</taxon>
        <taxon>Bacteroidota</taxon>
        <taxon>Bacteroidia</taxon>
        <taxon>Bacteroidales</taxon>
        <taxon>Bacteroidaceae</taxon>
        <taxon>Bacteroides</taxon>
    </lineage>
</organism>
<protein>
    <submittedName>
        <fullName evidence="1">Uncharacterized protein</fullName>
    </submittedName>
</protein>
<dbReference type="AlphaFoldDB" id="A0A7J4XNJ6"/>
<dbReference type="Proteomes" id="UP000422221">
    <property type="component" value="Unassembled WGS sequence"/>
</dbReference>